<dbReference type="PANTHER" id="PTHR42852:SF17">
    <property type="entry name" value="THIOREDOXIN-LIKE PROTEIN HI_1115"/>
    <property type="match status" value="1"/>
</dbReference>
<dbReference type="InterPro" id="IPR000866">
    <property type="entry name" value="AhpC/TSA"/>
</dbReference>
<accession>A0A518JNX2</accession>
<evidence type="ECO:0000259" key="2">
    <source>
        <dbReference type="PROSITE" id="PS51352"/>
    </source>
</evidence>
<gene>
    <name evidence="3" type="primary">resA_1</name>
    <name evidence="3" type="ORF">Poly24_09380</name>
</gene>
<dbReference type="SUPFAM" id="SSF52833">
    <property type="entry name" value="Thioredoxin-like"/>
    <property type="match status" value="1"/>
</dbReference>
<dbReference type="Proteomes" id="UP000315082">
    <property type="component" value="Chromosome"/>
</dbReference>
<name>A0A518JNX2_9BACT</name>
<dbReference type="InterPro" id="IPR036249">
    <property type="entry name" value="Thioredoxin-like_sf"/>
</dbReference>
<dbReference type="GO" id="GO:0016491">
    <property type="term" value="F:oxidoreductase activity"/>
    <property type="evidence" value="ECO:0007669"/>
    <property type="project" value="InterPro"/>
</dbReference>
<dbReference type="InterPro" id="IPR013766">
    <property type="entry name" value="Thioredoxin_domain"/>
</dbReference>
<dbReference type="RefSeq" id="WP_197452320.1">
    <property type="nucleotide sequence ID" value="NZ_CP036348.1"/>
</dbReference>
<evidence type="ECO:0000256" key="1">
    <source>
        <dbReference type="SAM" id="SignalP"/>
    </source>
</evidence>
<dbReference type="Gene3D" id="3.40.30.10">
    <property type="entry name" value="Glutaredoxin"/>
    <property type="match status" value="1"/>
</dbReference>
<keyword evidence="4" id="KW-1185">Reference proteome</keyword>
<feature type="domain" description="Thioredoxin" evidence="2">
    <location>
        <begin position="271"/>
        <end position="410"/>
    </location>
</feature>
<evidence type="ECO:0000313" key="3">
    <source>
        <dbReference type="EMBL" id="QDV67245.1"/>
    </source>
</evidence>
<reference evidence="3 4" key="1">
    <citation type="submission" date="2019-02" db="EMBL/GenBank/DDBJ databases">
        <title>Deep-cultivation of Planctomycetes and their phenomic and genomic characterization uncovers novel biology.</title>
        <authorList>
            <person name="Wiegand S."/>
            <person name="Jogler M."/>
            <person name="Boedeker C."/>
            <person name="Pinto D."/>
            <person name="Vollmers J."/>
            <person name="Rivas-Marin E."/>
            <person name="Kohn T."/>
            <person name="Peeters S.H."/>
            <person name="Heuer A."/>
            <person name="Rast P."/>
            <person name="Oberbeckmann S."/>
            <person name="Bunk B."/>
            <person name="Jeske O."/>
            <person name="Meyerdierks A."/>
            <person name="Storesund J.E."/>
            <person name="Kallscheuer N."/>
            <person name="Luecker S."/>
            <person name="Lage O.M."/>
            <person name="Pohl T."/>
            <person name="Merkel B.J."/>
            <person name="Hornburger P."/>
            <person name="Mueller R.-W."/>
            <person name="Bruemmer F."/>
            <person name="Labrenz M."/>
            <person name="Spormann A.M."/>
            <person name="Op den Camp H."/>
            <person name="Overmann J."/>
            <person name="Amann R."/>
            <person name="Jetten M.S.M."/>
            <person name="Mascher T."/>
            <person name="Medema M.H."/>
            <person name="Devos D.P."/>
            <person name="Kaster A.-K."/>
            <person name="Ovreas L."/>
            <person name="Rohde M."/>
            <person name="Galperin M.Y."/>
            <person name="Jogler C."/>
        </authorList>
    </citation>
    <scope>NUCLEOTIDE SEQUENCE [LARGE SCALE GENOMIC DNA]</scope>
    <source>
        <strain evidence="3 4">Poly24</strain>
    </source>
</reference>
<feature type="chain" id="PRO_5021929539" evidence="1">
    <location>
        <begin position="24"/>
        <end position="423"/>
    </location>
</feature>
<evidence type="ECO:0000313" key="4">
    <source>
        <dbReference type="Proteomes" id="UP000315082"/>
    </source>
</evidence>
<dbReference type="EMBL" id="CP036348">
    <property type="protein sequence ID" value="QDV67245.1"/>
    <property type="molecule type" value="Genomic_DNA"/>
</dbReference>
<dbReference type="PROSITE" id="PS51352">
    <property type="entry name" value="THIOREDOXIN_2"/>
    <property type="match status" value="1"/>
</dbReference>
<organism evidence="3 4">
    <name type="scientific">Rosistilla carotiformis</name>
    <dbReference type="NCBI Taxonomy" id="2528017"/>
    <lineage>
        <taxon>Bacteria</taxon>
        <taxon>Pseudomonadati</taxon>
        <taxon>Planctomycetota</taxon>
        <taxon>Planctomycetia</taxon>
        <taxon>Pirellulales</taxon>
        <taxon>Pirellulaceae</taxon>
        <taxon>Rosistilla</taxon>
    </lineage>
</organism>
<dbReference type="GO" id="GO:0016209">
    <property type="term" value="F:antioxidant activity"/>
    <property type="evidence" value="ECO:0007669"/>
    <property type="project" value="InterPro"/>
</dbReference>
<protein>
    <submittedName>
        <fullName evidence="3">Thiol-disulfide oxidoreductase ResA</fullName>
    </submittedName>
</protein>
<dbReference type="InterPro" id="IPR019207">
    <property type="entry name" value="DUF2092"/>
</dbReference>
<dbReference type="Pfam" id="PF00578">
    <property type="entry name" value="AhpC-TSA"/>
    <property type="match status" value="1"/>
</dbReference>
<keyword evidence="1" id="KW-0732">Signal</keyword>
<proteinExistence type="predicted"/>
<dbReference type="Pfam" id="PF09865">
    <property type="entry name" value="DUF2092"/>
    <property type="match status" value="1"/>
</dbReference>
<sequence length="423" mass="45733" precursor="true">MFTRPLAPALAGLFAIAFSSLSAQEPAKISPEAEPVLAAFVDQIKSAKAVTAEFKTSEQVHSEGQVVFETKTDYSAASALPNKFALRVRSEEVNVDIVSDGKMLNMLVTPDAYISKDSPATLADLIVEPGMPGGPIIDALLAMTIPSESARENLLTDVTSVELIKPEADAKPVGKTLQFNRADDSFVQLTIADEKQPKLVGMLIDMTELIKRANPQVQKTPGFKFVVSVKVDKWEWAEGGSDTFKFEAPKDAKAFASVEALVEAMEGGPHPLVGKPAPEFEAPLMDDSTLKLSKHLGKDVVILDFWATWCGPCRLAMPVISEVAAEFKDKGVVLYAINNAESKAEIEAFLKQSKLAITVARDEDSSIATTYQVTGFPMTVMIGKSGKVENVHLGFQSLENLREQLTTELSVLSKGESLIESNE</sequence>
<dbReference type="KEGG" id="rcf:Poly24_09380"/>
<dbReference type="AlphaFoldDB" id="A0A518JNX2"/>
<feature type="signal peptide" evidence="1">
    <location>
        <begin position="1"/>
        <end position="23"/>
    </location>
</feature>
<dbReference type="CDD" id="cd02966">
    <property type="entry name" value="TlpA_like_family"/>
    <property type="match status" value="1"/>
</dbReference>
<dbReference type="InterPro" id="IPR050553">
    <property type="entry name" value="Thioredoxin_ResA/DsbE_sf"/>
</dbReference>
<dbReference type="PANTHER" id="PTHR42852">
    <property type="entry name" value="THIOL:DISULFIDE INTERCHANGE PROTEIN DSBE"/>
    <property type="match status" value="1"/>
</dbReference>